<evidence type="ECO:0000256" key="6">
    <source>
        <dbReference type="ARBA" id="ARBA00022801"/>
    </source>
</evidence>
<evidence type="ECO:0000256" key="1">
    <source>
        <dbReference type="ARBA" id="ARBA00000847"/>
    </source>
</evidence>
<comment type="catalytic activity">
    <reaction evidence="1">
        <text>GDP-alpha-D-mannose + H2O = alpha-D-mannose 1-phosphate + GMP + 2 H(+)</text>
        <dbReference type="Rhea" id="RHEA:27978"/>
        <dbReference type="ChEBI" id="CHEBI:15377"/>
        <dbReference type="ChEBI" id="CHEBI:15378"/>
        <dbReference type="ChEBI" id="CHEBI:57527"/>
        <dbReference type="ChEBI" id="CHEBI:58115"/>
        <dbReference type="ChEBI" id="CHEBI:58409"/>
    </reaction>
</comment>
<evidence type="ECO:0000256" key="9">
    <source>
        <dbReference type="PIRSR" id="PIRSR604385-2"/>
    </source>
</evidence>
<dbReference type="EMBL" id="FPCK01000003">
    <property type="protein sequence ID" value="SFV37445.1"/>
    <property type="molecule type" value="Genomic_DNA"/>
</dbReference>
<dbReference type="PROSITE" id="PS51462">
    <property type="entry name" value="NUDIX"/>
    <property type="match status" value="1"/>
</dbReference>
<dbReference type="OrthoDB" id="5292471at2"/>
<sequence length="195" mass="21556">MSSSKITVIETKLLAQGWGRLTSTRIDYRRDDGTVTPMTREVYDHGDAASILLVDPGRDTVLLVRQFRYPVLANGDENCFILEACAGLLEGDDPLACVRREAEEETGHAPQNIRHIRDCYLSPGSLKERVSLFIGEYDATTRRHAGGGLAEEGEEIELVELAIPDALAALSDGRIIDGTTTILLQHLALERLQRR</sequence>
<feature type="binding site" evidence="9">
    <location>
        <position position="101"/>
    </location>
    <ligand>
        <name>Mg(2+)</name>
        <dbReference type="ChEBI" id="CHEBI:18420"/>
        <label>1</label>
    </ligand>
</feature>
<dbReference type="InterPro" id="IPR015797">
    <property type="entry name" value="NUDIX_hydrolase-like_dom_sf"/>
</dbReference>
<dbReference type="PANTHER" id="PTHR11839:SF18">
    <property type="entry name" value="NUDIX HYDROLASE DOMAIN-CONTAINING PROTEIN"/>
    <property type="match status" value="1"/>
</dbReference>
<gene>
    <name evidence="11" type="ORF">SAMN05216456_2926</name>
</gene>
<comment type="similarity">
    <text evidence="3">Belongs to the Nudix hydrolase family. NudK subfamily.</text>
</comment>
<dbReference type="InterPro" id="IPR004385">
    <property type="entry name" value="NDP_pyrophosphatase"/>
</dbReference>
<keyword evidence="12" id="KW-1185">Reference proteome</keyword>
<protein>
    <recommendedName>
        <fullName evidence="5">GDP-mannose pyrophosphatase</fullName>
    </recommendedName>
    <alternativeName>
        <fullName evidence="7">GDP-mannose hydrolase</fullName>
    </alternativeName>
    <alternativeName>
        <fullName evidence="8">GDPMK</fullName>
    </alternativeName>
</protein>
<dbReference type="SUPFAM" id="SSF55811">
    <property type="entry name" value="Nudix"/>
    <property type="match status" value="1"/>
</dbReference>
<evidence type="ECO:0000256" key="2">
    <source>
        <dbReference type="ARBA" id="ARBA00001946"/>
    </source>
</evidence>
<evidence type="ECO:0000256" key="8">
    <source>
        <dbReference type="ARBA" id="ARBA00032272"/>
    </source>
</evidence>
<keyword evidence="9" id="KW-0460">Magnesium</keyword>
<keyword evidence="9" id="KW-0479">Metal-binding</keyword>
<evidence type="ECO:0000313" key="12">
    <source>
        <dbReference type="Proteomes" id="UP000199074"/>
    </source>
</evidence>
<dbReference type="Proteomes" id="UP000199074">
    <property type="component" value="Unassembled WGS sequence"/>
</dbReference>
<dbReference type="NCBIfam" id="TIGR00052">
    <property type="entry name" value="nudix-type nucleoside diphosphatase, YffH/AdpP family"/>
    <property type="match status" value="1"/>
</dbReference>
<accession>A0A1I7NS61</accession>
<comment type="cofactor">
    <cofactor evidence="2 9">
        <name>Mg(2+)</name>
        <dbReference type="ChEBI" id="CHEBI:18420"/>
    </cofactor>
</comment>
<name>A0A1I7NS61_9HYPH</name>
<evidence type="ECO:0000313" key="11">
    <source>
        <dbReference type="EMBL" id="SFV37445.1"/>
    </source>
</evidence>
<evidence type="ECO:0000256" key="7">
    <source>
        <dbReference type="ARBA" id="ARBA00032162"/>
    </source>
</evidence>
<keyword evidence="6" id="KW-0378">Hydrolase</keyword>
<feature type="binding site" evidence="9">
    <location>
        <position position="154"/>
    </location>
    <ligand>
        <name>Mg(2+)</name>
        <dbReference type="ChEBI" id="CHEBI:18420"/>
        <label>1</label>
    </ligand>
</feature>
<dbReference type="AlphaFoldDB" id="A0A1I7NS61"/>
<dbReference type="RefSeq" id="WP_092425798.1">
    <property type="nucleotide sequence ID" value="NZ_FPCK01000003.1"/>
</dbReference>
<feature type="domain" description="Nudix hydrolase" evidence="10">
    <location>
        <begin position="44"/>
        <end position="183"/>
    </location>
</feature>
<reference evidence="11 12" key="1">
    <citation type="submission" date="2016-10" db="EMBL/GenBank/DDBJ databases">
        <authorList>
            <person name="de Groot N.N."/>
        </authorList>
    </citation>
    <scope>NUCLEOTIDE SEQUENCE [LARGE SCALE GENOMIC DNA]</scope>
    <source>
        <strain evidence="11 12">IPL20</strain>
    </source>
</reference>
<dbReference type="PANTHER" id="PTHR11839">
    <property type="entry name" value="UDP/ADP-SUGAR PYROPHOSPHATASE"/>
    <property type="match status" value="1"/>
</dbReference>
<dbReference type="STRING" id="429728.SAMN05216456_2926"/>
<organism evidence="11 12">
    <name type="scientific">Devosia crocina</name>
    <dbReference type="NCBI Taxonomy" id="429728"/>
    <lineage>
        <taxon>Bacteria</taxon>
        <taxon>Pseudomonadati</taxon>
        <taxon>Pseudomonadota</taxon>
        <taxon>Alphaproteobacteria</taxon>
        <taxon>Hyphomicrobiales</taxon>
        <taxon>Devosiaceae</taxon>
        <taxon>Devosia</taxon>
    </lineage>
</organism>
<dbReference type="GO" id="GO:0046872">
    <property type="term" value="F:metal ion binding"/>
    <property type="evidence" value="ECO:0007669"/>
    <property type="project" value="UniProtKB-KW"/>
</dbReference>
<dbReference type="Pfam" id="PF00293">
    <property type="entry name" value="NUDIX"/>
    <property type="match status" value="1"/>
</dbReference>
<evidence type="ECO:0000256" key="5">
    <source>
        <dbReference type="ARBA" id="ARBA00016377"/>
    </source>
</evidence>
<dbReference type="GO" id="GO:0005829">
    <property type="term" value="C:cytosol"/>
    <property type="evidence" value="ECO:0007669"/>
    <property type="project" value="TreeGrafter"/>
</dbReference>
<feature type="binding site" evidence="9">
    <location>
        <position position="86"/>
    </location>
    <ligand>
        <name>Mg(2+)</name>
        <dbReference type="ChEBI" id="CHEBI:18420"/>
        <label>1</label>
    </ligand>
</feature>
<evidence type="ECO:0000256" key="4">
    <source>
        <dbReference type="ARBA" id="ARBA00011738"/>
    </source>
</evidence>
<feature type="binding site" evidence="9">
    <location>
        <position position="105"/>
    </location>
    <ligand>
        <name>Mg(2+)</name>
        <dbReference type="ChEBI" id="CHEBI:18420"/>
        <label>1</label>
    </ligand>
</feature>
<proteinExistence type="inferred from homology"/>
<dbReference type="GO" id="GO:0006753">
    <property type="term" value="P:nucleoside phosphate metabolic process"/>
    <property type="evidence" value="ECO:0007669"/>
    <property type="project" value="TreeGrafter"/>
</dbReference>
<dbReference type="GO" id="GO:0019693">
    <property type="term" value="P:ribose phosphate metabolic process"/>
    <property type="evidence" value="ECO:0007669"/>
    <property type="project" value="TreeGrafter"/>
</dbReference>
<evidence type="ECO:0000256" key="3">
    <source>
        <dbReference type="ARBA" id="ARBA00007275"/>
    </source>
</evidence>
<dbReference type="GO" id="GO:0016818">
    <property type="term" value="F:hydrolase activity, acting on acid anhydrides, in phosphorus-containing anhydrides"/>
    <property type="evidence" value="ECO:0007669"/>
    <property type="project" value="InterPro"/>
</dbReference>
<dbReference type="Gene3D" id="3.90.79.10">
    <property type="entry name" value="Nucleoside Triphosphate Pyrophosphohydrolase"/>
    <property type="match status" value="1"/>
</dbReference>
<evidence type="ECO:0000259" key="10">
    <source>
        <dbReference type="PROSITE" id="PS51462"/>
    </source>
</evidence>
<dbReference type="InterPro" id="IPR000086">
    <property type="entry name" value="NUDIX_hydrolase_dom"/>
</dbReference>
<comment type="subunit">
    <text evidence="4">Homodimer.</text>
</comment>